<accession>A0A8J3N6D7</accession>
<dbReference type="InterPro" id="IPR039538">
    <property type="entry name" value="BetI_C"/>
</dbReference>
<dbReference type="Gene3D" id="1.10.357.10">
    <property type="entry name" value="Tetracycline Repressor, domain 2"/>
    <property type="match status" value="1"/>
</dbReference>
<dbReference type="EMBL" id="BNJK01000002">
    <property type="protein sequence ID" value="GHP00268.1"/>
    <property type="molecule type" value="Genomic_DNA"/>
</dbReference>
<proteinExistence type="predicted"/>
<evidence type="ECO:0000256" key="2">
    <source>
        <dbReference type="ARBA" id="ARBA00023015"/>
    </source>
</evidence>
<keyword evidence="3 5" id="KW-0238">DNA-binding</keyword>
<dbReference type="PROSITE" id="PS50977">
    <property type="entry name" value="HTH_TETR_2"/>
    <property type="match status" value="1"/>
</dbReference>
<sequence length="188" mass="21189">MGGEQRRKELIALAYSIIAEKGFEGLRVRDVASRAGINGATLHYYFPTKEAMVQAVVEHLTEQFSTLREQNSELTDPLAMLRQEFADVTYRMEKFPELFIVAAELELRSLRDSSIAVILKEMYQAWQDYLAALLQNGVTQKVFRSDLDVQTTAIAITTLIRGLGSQLGSEKGDQISRIATQVEQWIMA</sequence>
<dbReference type="PANTHER" id="PTHR30055:SF234">
    <property type="entry name" value="HTH-TYPE TRANSCRIPTIONAL REGULATOR BETI"/>
    <property type="match status" value="1"/>
</dbReference>
<dbReference type="GO" id="GO:0000976">
    <property type="term" value="F:transcription cis-regulatory region binding"/>
    <property type="evidence" value="ECO:0007669"/>
    <property type="project" value="TreeGrafter"/>
</dbReference>
<dbReference type="PANTHER" id="PTHR30055">
    <property type="entry name" value="HTH-TYPE TRANSCRIPTIONAL REGULATOR RUTR"/>
    <property type="match status" value="1"/>
</dbReference>
<gene>
    <name evidence="7" type="ORF">KSF_103150</name>
</gene>
<evidence type="ECO:0000313" key="7">
    <source>
        <dbReference type="EMBL" id="GHP00268.1"/>
    </source>
</evidence>
<evidence type="ECO:0000256" key="1">
    <source>
        <dbReference type="ARBA" id="ARBA00022491"/>
    </source>
</evidence>
<evidence type="ECO:0000256" key="5">
    <source>
        <dbReference type="PROSITE-ProRule" id="PRU00335"/>
    </source>
</evidence>
<dbReference type="InterPro" id="IPR050109">
    <property type="entry name" value="HTH-type_TetR-like_transc_reg"/>
</dbReference>
<dbReference type="Pfam" id="PF00440">
    <property type="entry name" value="TetR_N"/>
    <property type="match status" value="1"/>
</dbReference>
<dbReference type="PRINTS" id="PR00455">
    <property type="entry name" value="HTHTETR"/>
</dbReference>
<protein>
    <recommendedName>
        <fullName evidence="6">HTH tetR-type domain-containing protein</fullName>
    </recommendedName>
</protein>
<feature type="DNA-binding region" description="H-T-H motif" evidence="5">
    <location>
        <begin position="27"/>
        <end position="46"/>
    </location>
</feature>
<organism evidence="7 8">
    <name type="scientific">Reticulibacter mediterranei</name>
    <dbReference type="NCBI Taxonomy" id="2778369"/>
    <lineage>
        <taxon>Bacteria</taxon>
        <taxon>Bacillati</taxon>
        <taxon>Chloroflexota</taxon>
        <taxon>Ktedonobacteria</taxon>
        <taxon>Ktedonobacterales</taxon>
        <taxon>Reticulibacteraceae</taxon>
        <taxon>Reticulibacter</taxon>
    </lineage>
</organism>
<keyword evidence="4" id="KW-0804">Transcription</keyword>
<dbReference type="InterPro" id="IPR009057">
    <property type="entry name" value="Homeodomain-like_sf"/>
</dbReference>
<keyword evidence="8" id="KW-1185">Reference proteome</keyword>
<keyword evidence="2" id="KW-0805">Transcription regulation</keyword>
<dbReference type="SUPFAM" id="SSF48498">
    <property type="entry name" value="Tetracyclin repressor-like, C-terminal domain"/>
    <property type="match status" value="1"/>
</dbReference>
<dbReference type="Pfam" id="PF13977">
    <property type="entry name" value="TetR_C_6"/>
    <property type="match status" value="1"/>
</dbReference>
<dbReference type="SUPFAM" id="SSF46689">
    <property type="entry name" value="Homeodomain-like"/>
    <property type="match status" value="1"/>
</dbReference>
<dbReference type="AlphaFoldDB" id="A0A8J3N6D7"/>
<dbReference type="Proteomes" id="UP000597444">
    <property type="component" value="Unassembled WGS sequence"/>
</dbReference>
<evidence type="ECO:0000313" key="8">
    <source>
        <dbReference type="Proteomes" id="UP000597444"/>
    </source>
</evidence>
<dbReference type="InterPro" id="IPR001647">
    <property type="entry name" value="HTH_TetR"/>
</dbReference>
<name>A0A8J3N6D7_9CHLR</name>
<keyword evidence="1" id="KW-0678">Repressor</keyword>
<evidence type="ECO:0000256" key="4">
    <source>
        <dbReference type="ARBA" id="ARBA00023163"/>
    </source>
</evidence>
<dbReference type="InterPro" id="IPR036271">
    <property type="entry name" value="Tet_transcr_reg_TetR-rel_C_sf"/>
</dbReference>
<dbReference type="GO" id="GO:0003700">
    <property type="term" value="F:DNA-binding transcription factor activity"/>
    <property type="evidence" value="ECO:0007669"/>
    <property type="project" value="TreeGrafter"/>
</dbReference>
<comment type="caution">
    <text evidence="7">The sequence shown here is derived from an EMBL/GenBank/DDBJ whole genome shotgun (WGS) entry which is preliminary data.</text>
</comment>
<reference evidence="7" key="1">
    <citation type="submission" date="2020-10" db="EMBL/GenBank/DDBJ databases">
        <title>Taxonomic study of unclassified bacteria belonging to the class Ktedonobacteria.</title>
        <authorList>
            <person name="Yabe S."/>
            <person name="Wang C.M."/>
            <person name="Zheng Y."/>
            <person name="Sakai Y."/>
            <person name="Cavaletti L."/>
            <person name="Monciardini P."/>
            <person name="Donadio S."/>
        </authorList>
    </citation>
    <scope>NUCLEOTIDE SEQUENCE</scope>
    <source>
        <strain evidence="7">ID150040</strain>
    </source>
</reference>
<feature type="domain" description="HTH tetR-type" evidence="6">
    <location>
        <begin position="4"/>
        <end position="64"/>
    </location>
</feature>
<evidence type="ECO:0000256" key="3">
    <source>
        <dbReference type="ARBA" id="ARBA00023125"/>
    </source>
</evidence>
<evidence type="ECO:0000259" key="6">
    <source>
        <dbReference type="PROSITE" id="PS50977"/>
    </source>
</evidence>